<evidence type="ECO:0000313" key="8">
    <source>
        <dbReference type="Proteomes" id="UP000436088"/>
    </source>
</evidence>
<evidence type="ECO:0000259" key="5">
    <source>
        <dbReference type="PROSITE" id="PS50097"/>
    </source>
</evidence>
<dbReference type="PROSITE" id="PS51649">
    <property type="entry name" value="NPH3"/>
    <property type="match status" value="1"/>
</dbReference>
<gene>
    <name evidence="7" type="ORF">F3Y22_tig00110348pilonHSYRG00195</name>
</gene>
<dbReference type="InterPro" id="IPR027356">
    <property type="entry name" value="NPH3_dom"/>
</dbReference>
<feature type="domain" description="BTB" evidence="5">
    <location>
        <begin position="5"/>
        <end position="68"/>
    </location>
</feature>
<dbReference type="SUPFAM" id="SSF54695">
    <property type="entry name" value="POZ domain"/>
    <property type="match status" value="1"/>
</dbReference>
<dbReference type="PANTHER" id="PTHR32370">
    <property type="entry name" value="OS12G0117600 PROTEIN"/>
    <property type="match status" value="1"/>
</dbReference>
<evidence type="ECO:0000256" key="4">
    <source>
        <dbReference type="SAM" id="MobiDB-lite"/>
    </source>
</evidence>
<reference evidence="7" key="1">
    <citation type="submission" date="2019-09" db="EMBL/GenBank/DDBJ databases">
        <title>Draft genome information of white flower Hibiscus syriacus.</title>
        <authorList>
            <person name="Kim Y.-M."/>
        </authorList>
    </citation>
    <scope>NUCLEOTIDE SEQUENCE [LARGE SCALE GENOMIC DNA]</scope>
    <source>
        <strain evidence="7">YM2019G1</strain>
    </source>
</reference>
<comment type="caution">
    <text evidence="7">The sequence shown here is derived from an EMBL/GenBank/DDBJ whole genome shotgun (WGS) entry which is preliminary data.</text>
</comment>
<organism evidence="7 8">
    <name type="scientific">Hibiscus syriacus</name>
    <name type="common">Rose of Sharon</name>
    <dbReference type="NCBI Taxonomy" id="106335"/>
    <lineage>
        <taxon>Eukaryota</taxon>
        <taxon>Viridiplantae</taxon>
        <taxon>Streptophyta</taxon>
        <taxon>Embryophyta</taxon>
        <taxon>Tracheophyta</taxon>
        <taxon>Spermatophyta</taxon>
        <taxon>Magnoliopsida</taxon>
        <taxon>eudicotyledons</taxon>
        <taxon>Gunneridae</taxon>
        <taxon>Pentapetalae</taxon>
        <taxon>rosids</taxon>
        <taxon>malvids</taxon>
        <taxon>Malvales</taxon>
        <taxon>Malvaceae</taxon>
        <taxon>Malvoideae</taxon>
        <taxon>Hibiscus</taxon>
    </lineage>
</organism>
<dbReference type="GO" id="GO:0016567">
    <property type="term" value="P:protein ubiquitination"/>
    <property type="evidence" value="ECO:0007669"/>
    <property type="project" value="UniProtKB-UniPathway"/>
</dbReference>
<evidence type="ECO:0000256" key="1">
    <source>
        <dbReference type="ARBA" id="ARBA00004906"/>
    </source>
</evidence>
<keyword evidence="8" id="KW-1185">Reference proteome</keyword>
<dbReference type="UniPathway" id="UPA00143"/>
<dbReference type="Pfam" id="PF03000">
    <property type="entry name" value="NPH3"/>
    <property type="match status" value="1"/>
</dbReference>
<dbReference type="InterPro" id="IPR054722">
    <property type="entry name" value="PolX-like_BBD"/>
</dbReference>
<proteinExistence type="inferred from homology"/>
<accession>A0A6A3AU73</accession>
<dbReference type="AlphaFoldDB" id="A0A6A3AU73"/>
<keyword evidence="2" id="KW-0833">Ubl conjugation pathway</keyword>
<name>A0A6A3AU73_HIBSY</name>
<comment type="pathway">
    <text evidence="1">Protein modification; protein ubiquitination.</text>
</comment>
<evidence type="ECO:0000259" key="6">
    <source>
        <dbReference type="PROSITE" id="PS51649"/>
    </source>
</evidence>
<feature type="domain" description="NPH3" evidence="6">
    <location>
        <begin position="88"/>
        <end position="381"/>
    </location>
</feature>
<dbReference type="Pfam" id="PF22936">
    <property type="entry name" value="Pol_BBD"/>
    <property type="match status" value="1"/>
</dbReference>
<dbReference type="Proteomes" id="UP000436088">
    <property type="component" value="Unassembled WGS sequence"/>
</dbReference>
<sequence length="694" mass="78401">MAVCCDLEVDVNGEETFVVHKEILCTFSGRLNKLLGKSTSAKRNKVIFHDFPGGAGNFELISRFCYNNGKADINPSNISLLYSAAQVIEMTDSQAATSSGILERCLDSLVGRLAINNEASPCASNSSLESPRFRVSSDTKSTESLKHSFSRATWWFLFYYQKSKFYTVSSYEKRKVLELVIDMLHTLDLNSISCKSLFKILRVEMNLNISKSSRHKLESMIGSQLDQATLDNLLIPSPYGTSFLYDVNLVLRILKAFLCGGDLKFLLIWIKKVGSLIDLYIAEVAPDPCLKWSKFLALVTALPDSARDSSDELYHAIDVYFEPKDYSMIMSICIWIEYGFDRGLLHASFSECKISREVQALISKQLKLKNLLQKDEADEQTVVYTGRLDISDPDGQNHEIKSSSRQLYFKIIAQTLFRKENVHNVFSPDTWEQGRCCLKWTAMWCCASYLENLHQCYSQCIASKYQSTLVELVGDVGCVEKKIAASLWAKLEQLCMYKSLTSKLHLKQCLYSLKLAEGSSLEENLTAFKENMKYLVSGFEPQEDGLMMHESTSSDSGRKGERSSDNIGRGRSKSSNQCKTYHYYKKKGLVKSECYKLQNKIKREAEEHNSRKSGEIGIVEEYNDGELLVEAEDNFITSDEWILDSGSSFHMSPNRDWFATYENVSTGDVFLGNNVSCNVVGIGTIKIKIFDGIV</sequence>
<protein>
    <recommendedName>
        <fullName evidence="9">BTB/POZ domain-containing protein</fullName>
    </recommendedName>
</protein>
<evidence type="ECO:0000313" key="7">
    <source>
        <dbReference type="EMBL" id="KAE8708241.1"/>
    </source>
</evidence>
<dbReference type="PROSITE" id="PS50097">
    <property type="entry name" value="BTB"/>
    <property type="match status" value="1"/>
</dbReference>
<dbReference type="InterPro" id="IPR043454">
    <property type="entry name" value="NPH3/RPT2-like"/>
</dbReference>
<evidence type="ECO:0008006" key="9">
    <source>
        <dbReference type="Google" id="ProtNLM"/>
    </source>
</evidence>
<dbReference type="Gene3D" id="3.30.710.10">
    <property type="entry name" value="Potassium Channel Kv1.1, Chain A"/>
    <property type="match status" value="1"/>
</dbReference>
<dbReference type="SMART" id="SM00225">
    <property type="entry name" value="BTB"/>
    <property type="match status" value="1"/>
</dbReference>
<comment type="similarity">
    <text evidence="3">Belongs to the NPH3 family.</text>
</comment>
<dbReference type="EMBL" id="VEPZ02000948">
    <property type="protein sequence ID" value="KAE8708241.1"/>
    <property type="molecule type" value="Genomic_DNA"/>
</dbReference>
<dbReference type="Pfam" id="PF00651">
    <property type="entry name" value="BTB"/>
    <property type="match status" value="1"/>
</dbReference>
<dbReference type="InterPro" id="IPR011333">
    <property type="entry name" value="SKP1/BTB/POZ_sf"/>
</dbReference>
<evidence type="ECO:0000256" key="3">
    <source>
        <dbReference type="PROSITE-ProRule" id="PRU00982"/>
    </source>
</evidence>
<evidence type="ECO:0000256" key="2">
    <source>
        <dbReference type="ARBA" id="ARBA00022786"/>
    </source>
</evidence>
<dbReference type="InterPro" id="IPR000210">
    <property type="entry name" value="BTB/POZ_dom"/>
</dbReference>
<feature type="region of interest" description="Disordered" evidence="4">
    <location>
        <begin position="546"/>
        <end position="575"/>
    </location>
</feature>